<evidence type="ECO:0000256" key="1">
    <source>
        <dbReference type="SAM" id="MobiDB-lite"/>
    </source>
</evidence>
<protein>
    <submittedName>
        <fullName evidence="2">Uncharacterized protein</fullName>
    </submittedName>
</protein>
<dbReference type="AlphaFoldDB" id="A0A2X0REX0"/>
<proteinExistence type="predicted"/>
<dbReference type="EMBL" id="LS423452">
    <property type="protein sequence ID" value="SPS06244.1"/>
    <property type="molecule type" value="Genomic_DNA"/>
</dbReference>
<sequence length="132" mass="14486">MTIQTGRKLHQPDDHTRRQVKTLAGMGIPVADIASVIGISAPTLRKHYPEELAVGQIEANAKVAQSLFRQATGERPNVAAAIFWLKCRGGWREFPDLSEKQGKKEEKQDAAKEARKGRFAPGAPPSFKVVKA</sequence>
<name>A0A2X0REX0_9PROT</name>
<organism evidence="2">
    <name type="scientific">Candidatus Nitrotoga fabula</name>
    <dbReference type="NCBI Taxonomy" id="2182327"/>
    <lineage>
        <taxon>Bacteria</taxon>
        <taxon>Pseudomonadati</taxon>
        <taxon>Pseudomonadota</taxon>
        <taxon>Betaproteobacteria</taxon>
        <taxon>Nitrosomonadales</taxon>
        <taxon>Gallionellaceae</taxon>
        <taxon>Candidatus Nitrotoga</taxon>
    </lineage>
</organism>
<feature type="compositionally biased region" description="Basic and acidic residues" evidence="1">
    <location>
        <begin position="94"/>
        <end position="116"/>
    </location>
</feature>
<reference evidence="2" key="1">
    <citation type="submission" date="2018-05" db="EMBL/GenBank/DDBJ databases">
        <authorList>
            <person name="Lanie J.A."/>
            <person name="Ng W.-L."/>
            <person name="Kazmierczak K.M."/>
            <person name="Andrzejewski T.M."/>
            <person name="Davidsen T.M."/>
            <person name="Wayne K.J."/>
            <person name="Tettelin H."/>
            <person name="Glass J.I."/>
            <person name="Rusch D."/>
            <person name="Podicherti R."/>
            <person name="Tsui H.-C.T."/>
            <person name="Winkler M.E."/>
        </authorList>
    </citation>
    <scope>NUCLEOTIDE SEQUENCE</scope>
    <source>
        <strain evidence="2">KNB</strain>
    </source>
</reference>
<accession>A0A2X0REX0</accession>
<dbReference type="Gene3D" id="1.10.10.60">
    <property type="entry name" value="Homeodomain-like"/>
    <property type="match status" value="1"/>
</dbReference>
<feature type="region of interest" description="Disordered" evidence="1">
    <location>
        <begin position="94"/>
        <end position="132"/>
    </location>
</feature>
<gene>
    <name evidence="2" type="ORF">NITFAB_1834</name>
</gene>
<evidence type="ECO:0000313" key="2">
    <source>
        <dbReference type="EMBL" id="SPS06244.1"/>
    </source>
</evidence>